<comment type="subcellular location">
    <subcellularLocation>
        <location evidence="1">Membrane</location>
        <topology evidence="1">Multi-pass membrane protein</topology>
    </subcellularLocation>
</comment>
<feature type="domain" description="G-protein coupled receptors family 2 profile 2" evidence="7">
    <location>
        <begin position="602"/>
        <end position="790"/>
    </location>
</feature>
<dbReference type="SUPFAM" id="SSF81321">
    <property type="entry name" value="Family A G protein-coupled receptor-like"/>
    <property type="match status" value="1"/>
</dbReference>
<feature type="transmembrane region" description="Helical" evidence="5">
    <location>
        <begin position="769"/>
        <end position="792"/>
    </location>
</feature>
<dbReference type="Proteomes" id="UP000708208">
    <property type="component" value="Unassembled WGS sequence"/>
</dbReference>
<feature type="signal peptide" evidence="6">
    <location>
        <begin position="1"/>
        <end position="23"/>
    </location>
</feature>
<name>A0A8J2PM57_9HEXA</name>
<evidence type="ECO:0000256" key="6">
    <source>
        <dbReference type="SAM" id="SignalP"/>
    </source>
</evidence>
<feature type="transmembrane region" description="Helical" evidence="5">
    <location>
        <begin position="604"/>
        <end position="625"/>
    </location>
</feature>
<evidence type="ECO:0000313" key="9">
    <source>
        <dbReference type="Proteomes" id="UP000708208"/>
    </source>
</evidence>
<feature type="chain" id="PRO_5035321639" description="G-protein coupled receptors family 2 profile 2 domain-containing protein" evidence="6">
    <location>
        <begin position="24"/>
        <end position="924"/>
    </location>
</feature>
<organism evidence="8 9">
    <name type="scientific">Allacma fusca</name>
    <dbReference type="NCBI Taxonomy" id="39272"/>
    <lineage>
        <taxon>Eukaryota</taxon>
        <taxon>Metazoa</taxon>
        <taxon>Ecdysozoa</taxon>
        <taxon>Arthropoda</taxon>
        <taxon>Hexapoda</taxon>
        <taxon>Collembola</taxon>
        <taxon>Symphypleona</taxon>
        <taxon>Sminthuridae</taxon>
        <taxon>Allacma</taxon>
    </lineage>
</organism>
<dbReference type="InterPro" id="IPR017981">
    <property type="entry name" value="GPCR_2-like_7TM"/>
</dbReference>
<dbReference type="EMBL" id="CAJVCH010548674">
    <property type="protein sequence ID" value="CAG7828750.1"/>
    <property type="molecule type" value="Genomic_DNA"/>
</dbReference>
<protein>
    <recommendedName>
        <fullName evidence="7">G-protein coupled receptors family 2 profile 2 domain-containing protein</fullName>
    </recommendedName>
</protein>
<dbReference type="PANTHER" id="PTHR46953:SF1">
    <property type="entry name" value="G-PROTEIN COUPLED RECEPTOR MTH-LIKE 1-RELATED"/>
    <property type="match status" value="1"/>
</dbReference>
<dbReference type="CDD" id="cd15039">
    <property type="entry name" value="7tmB3_Methuselah-like"/>
    <property type="match status" value="1"/>
</dbReference>
<evidence type="ECO:0000256" key="3">
    <source>
        <dbReference type="ARBA" id="ARBA00022989"/>
    </source>
</evidence>
<evidence type="ECO:0000256" key="1">
    <source>
        <dbReference type="ARBA" id="ARBA00004141"/>
    </source>
</evidence>
<dbReference type="OrthoDB" id="6134459at2759"/>
<sequence>MESRHCYLFIQFLLYYLLILTSGQNLQSVSQKPPKPIFKCSANLELTSFSFTEPSKKTNATLEDRVYNYTLIPRNQEFQCQGQSVTVKIEYSKKGDTSQSSNSSQPYLLNQDGYLRRQDGEKVTYIRPGHFCVSNATSDGVVLDLCEFHCPSEKYPNGNICAPKCCPQTAVLQEDPQKKAFRCLTTTNNLLKDLISSEYLNSDEDTHFPDIQIQESLFQNFTQDFCSKGSKIYHLKEREDFMAFSQKLTMGNTPSTERNINCIDTIQRDGGTFETIALSCSGQSNEKPDQTSVSLGKRTILYKCSSDVGKDSIIIPPSLRLKYSKAKLESFITVMNYSSLYDFSLEEREPECEGDIFTVTVSTGNVTGLTVGGKNQTTHLNFTPDGYIAYIVKDLRGVKDPNDALTDEIYFHRDNFCLSSITEDSLTVNFCKSKCFHDDNEKGRNLCIPKCCYLGAVMTEFGPDEIGCNFVLNGDWMPDIYENEIMDESEDRLKPTFHWNYDGQIKAWDCGNDSIIESLHQRSEFRVLSDGRILTRKPGKKYRVSWEEMFSGDGPVEFCIDGFWNMSRSKRYNPDTAQVIVTRCNTSNAPNLERLNATILRTQILFFVVLLPCAIIHLATILVYISLWSKQNVHGWTVMAFSFSQLFLYVFLCILLGSFVFGDVAVALLDLTNLCVTIGVLHHFFSISTFSWTTVMTFDVWAKISSMTPTSRSSKGKKRFLWYACIAVGVPLLVVAVACAMEFSFEMDGKGVVVPGYHDRCIITKPKSFLLYIGLTNTLLFAFNLGFASLTFKSLWDAKKSVEVLKKGNTSSKTSTFEKKTILIGKLMMLMGFFLIFEFLFNYAQLLQFSIYFSILESYRLFHALGIFWIFVCSKKTLKQLRERYPRVSILRRLHLKDKKIYSEAYTDTKDTVIGNSNNDLTLK</sequence>
<proteinExistence type="predicted"/>
<feature type="transmembrane region" description="Helical" evidence="5">
    <location>
        <begin position="721"/>
        <end position="745"/>
    </location>
</feature>
<accession>A0A8J2PM57</accession>
<evidence type="ECO:0000256" key="2">
    <source>
        <dbReference type="ARBA" id="ARBA00022692"/>
    </source>
</evidence>
<feature type="transmembrane region" description="Helical" evidence="5">
    <location>
        <begin position="823"/>
        <end position="843"/>
    </location>
</feature>
<feature type="transmembrane region" description="Helical" evidence="5">
    <location>
        <begin position="681"/>
        <end position="701"/>
    </location>
</feature>
<keyword evidence="9" id="KW-1185">Reference proteome</keyword>
<keyword evidence="6" id="KW-0732">Signal</keyword>
<evidence type="ECO:0000256" key="4">
    <source>
        <dbReference type="ARBA" id="ARBA00023136"/>
    </source>
</evidence>
<dbReference type="InterPro" id="IPR052808">
    <property type="entry name" value="GPCR_Mth-like"/>
</dbReference>
<evidence type="ECO:0000259" key="7">
    <source>
        <dbReference type="PROSITE" id="PS50261"/>
    </source>
</evidence>
<keyword evidence="3 5" id="KW-1133">Transmembrane helix</keyword>
<comment type="caution">
    <text evidence="8">The sequence shown here is derived from an EMBL/GenBank/DDBJ whole genome shotgun (WGS) entry which is preliminary data.</text>
</comment>
<keyword evidence="4 5" id="KW-0472">Membrane</keyword>
<dbReference type="AlphaFoldDB" id="A0A8J2PM57"/>
<evidence type="ECO:0000256" key="5">
    <source>
        <dbReference type="SAM" id="Phobius"/>
    </source>
</evidence>
<dbReference type="PANTHER" id="PTHR46953">
    <property type="entry name" value="G-PROTEIN COUPLED RECEPTOR MTH-LIKE 1-RELATED"/>
    <property type="match status" value="1"/>
</dbReference>
<keyword evidence="2 5" id="KW-0812">Transmembrane</keyword>
<dbReference type="GO" id="GO:0016020">
    <property type="term" value="C:membrane"/>
    <property type="evidence" value="ECO:0007669"/>
    <property type="project" value="UniProtKB-SubCell"/>
</dbReference>
<dbReference type="GO" id="GO:0007166">
    <property type="term" value="P:cell surface receptor signaling pathway"/>
    <property type="evidence" value="ECO:0007669"/>
    <property type="project" value="InterPro"/>
</dbReference>
<dbReference type="GO" id="GO:0004888">
    <property type="term" value="F:transmembrane signaling receptor activity"/>
    <property type="evidence" value="ECO:0007669"/>
    <property type="project" value="InterPro"/>
</dbReference>
<gene>
    <name evidence="8" type="ORF">AFUS01_LOCUS38658</name>
</gene>
<feature type="transmembrane region" description="Helical" evidence="5">
    <location>
        <begin position="849"/>
        <end position="872"/>
    </location>
</feature>
<reference evidence="8" key="1">
    <citation type="submission" date="2021-06" db="EMBL/GenBank/DDBJ databases">
        <authorList>
            <person name="Hodson N. C."/>
            <person name="Mongue J. A."/>
            <person name="Jaron S. K."/>
        </authorList>
    </citation>
    <scope>NUCLEOTIDE SEQUENCE</scope>
</reference>
<dbReference type="PROSITE" id="PS50261">
    <property type="entry name" value="G_PROTEIN_RECEP_F2_4"/>
    <property type="match status" value="1"/>
</dbReference>
<evidence type="ECO:0000313" key="8">
    <source>
        <dbReference type="EMBL" id="CAG7828750.1"/>
    </source>
</evidence>
<feature type="transmembrane region" description="Helical" evidence="5">
    <location>
        <begin position="646"/>
        <end position="669"/>
    </location>
</feature>